<comment type="caution">
    <text evidence="1">The sequence shown here is derived from an EMBL/GenBank/DDBJ whole genome shotgun (WGS) entry which is preliminary data.</text>
</comment>
<evidence type="ECO:0000313" key="1">
    <source>
        <dbReference type="EMBL" id="MBA0765933.1"/>
    </source>
</evidence>
<gene>
    <name evidence="1" type="ORF">Gotri_015034</name>
</gene>
<reference evidence="1 2" key="1">
    <citation type="journal article" date="2019" name="Genome Biol. Evol.">
        <title>Insights into the evolution of the New World diploid cottons (Gossypium, subgenus Houzingenia) based on genome sequencing.</title>
        <authorList>
            <person name="Grover C.E."/>
            <person name="Arick M.A. 2nd"/>
            <person name="Thrash A."/>
            <person name="Conover J.L."/>
            <person name="Sanders W.S."/>
            <person name="Peterson D.G."/>
            <person name="Frelichowski J.E."/>
            <person name="Scheffler J.A."/>
            <person name="Scheffler B.E."/>
            <person name="Wendel J.F."/>
        </authorList>
    </citation>
    <scope>NUCLEOTIDE SEQUENCE [LARGE SCALE GENOMIC DNA]</scope>
    <source>
        <strain evidence="1">8</strain>
        <tissue evidence="1">Leaf</tissue>
    </source>
</reference>
<proteinExistence type="predicted"/>
<dbReference type="AlphaFoldDB" id="A0A7J9DYT0"/>
<dbReference type="EMBL" id="JABEZW010000005">
    <property type="protein sequence ID" value="MBA0765933.1"/>
    <property type="molecule type" value="Genomic_DNA"/>
</dbReference>
<evidence type="ECO:0000313" key="2">
    <source>
        <dbReference type="Proteomes" id="UP000593568"/>
    </source>
</evidence>
<organism evidence="1 2">
    <name type="scientific">Gossypium trilobum</name>
    <dbReference type="NCBI Taxonomy" id="34281"/>
    <lineage>
        <taxon>Eukaryota</taxon>
        <taxon>Viridiplantae</taxon>
        <taxon>Streptophyta</taxon>
        <taxon>Embryophyta</taxon>
        <taxon>Tracheophyta</taxon>
        <taxon>Spermatophyta</taxon>
        <taxon>Magnoliopsida</taxon>
        <taxon>eudicotyledons</taxon>
        <taxon>Gunneridae</taxon>
        <taxon>Pentapetalae</taxon>
        <taxon>rosids</taxon>
        <taxon>malvids</taxon>
        <taxon>Malvales</taxon>
        <taxon>Malvaceae</taxon>
        <taxon>Malvoideae</taxon>
        <taxon>Gossypium</taxon>
    </lineage>
</organism>
<name>A0A7J9DYT0_9ROSI</name>
<accession>A0A7J9DYT0</accession>
<dbReference type="Proteomes" id="UP000593568">
    <property type="component" value="Unassembled WGS sequence"/>
</dbReference>
<protein>
    <submittedName>
        <fullName evidence="1">Uncharacterized protein</fullName>
    </submittedName>
</protein>
<sequence length="83" mass="9616">MGFSTCGYFCTSTFNQEFQANIKSDAVQMPTQKSIFMCIYKEYRYPKLAENKDVRQRNSNLTALHPDSFLSDRGKKATLKIFD</sequence>
<keyword evidence="2" id="KW-1185">Reference proteome</keyword>